<accession>A0ABP8MZI2</accession>
<evidence type="ECO:0000313" key="2">
    <source>
        <dbReference type="EMBL" id="GAA4457934.1"/>
    </source>
</evidence>
<dbReference type="Proteomes" id="UP001501410">
    <property type="component" value="Unassembled WGS sequence"/>
</dbReference>
<organism evidence="2 3">
    <name type="scientific">Rurimicrobium arvi</name>
    <dbReference type="NCBI Taxonomy" id="2049916"/>
    <lineage>
        <taxon>Bacteria</taxon>
        <taxon>Pseudomonadati</taxon>
        <taxon>Bacteroidota</taxon>
        <taxon>Chitinophagia</taxon>
        <taxon>Chitinophagales</taxon>
        <taxon>Chitinophagaceae</taxon>
        <taxon>Rurimicrobium</taxon>
    </lineage>
</organism>
<proteinExistence type="predicted"/>
<sequence length="187" mass="21828">MSMTEYWDLLIALLRKPSVIAFMTVVISAVTFIVTWRYRRKDLYNQLLKEQIAAGYSIVNDMTKLNNLFNEGYKEVVGQELSKHLMSGKPLEAFEYEFLQTSLLVKLQPEYMTLYGQISSKAFIFPESIQEYIVAPLKKISDLFENDNDENLGLELMKLWDNTADLVDALNHYFKIDKLSKQLKRHL</sequence>
<gene>
    <name evidence="2" type="ORF">GCM10023092_25410</name>
</gene>
<keyword evidence="3" id="KW-1185">Reference proteome</keyword>
<evidence type="ECO:0000313" key="3">
    <source>
        <dbReference type="Proteomes" id="UP001501410"/>
    </source>
</evidence>
<keyword evidence="1" id="KW-0812">Transmembrane</keyword>
<keyword evidence="1" id="KW-0472">Membrane</keyword>
<feature type="transmembrane region" description="Helical" evidence="1">
    <location>
        <begin position="20"/>
        <end position="38"/>
    </location>
</feature>
<reference evidence="3" key="1">
    <citation type="journal article" date="2019" name="Int. J. Syst. Evol. Microbiol.">
        <title>The Global Catalogue of Microorganisms (GCM) 10K type strain sequencing project: providing services to taxonomists for standard genome sequencing and annotation.</title>
        <authorList>
            <consortium name="The Broad Institute Genomics Platform"/>
            <consortium name="The Broad Institute Genome Sequencing Center for Infectious Disease"/>
            <person name="Wu L."/>
            <person name="Ma J."/>
        </authorList>
    </citation>
    <scope>NUCLEOTIDE SEQUENCE [LARGE SCALE GENOMIC DNA]</scope>
    <source>
        <strain evidence="3">JCM 31921</strain>
    </source>
</reference>
<comment type="caution">
    <text evidence="2">The sequence shown here is derived from an EMBL/GenBank/DDBJ whole genome shotgun (WGS) entry which is preliminary data.</text>
</comment>
<evidence type="ECO:0000256" key="1">
    <source>
        <dbReference type="SAM" id="Phobius"/>
    </source>
</evidence>
<protein>
    <submittedName>
        <fullName evidence="2">Uncharacterized protein</fullName>
    </submittedName>
</protein>
<name>A0ABP8MZI2_9BACT</name>
<keyword evidence="1" id="KW-1133">Transmembrane helix</keyword>
<dbReference type="EMBL" id="BAABEZ010000024">
    <property type="protein sequence ID" value="GAA4457934.1"/>
    <property type="molecule type" value="Genomic_DNA"/>
</dbReference>